<reference evidence="6" key="1">
    <citation type="submission" date="2022-07" db="EMBL/GenBank/DDBJ databases">
        <title>Genome Sequence of Physisporinus lineatus.</title>
        <authorList>
            <person name="Buettner E."/>
        </authorList>
    </citation>
    <scope>NUCLEOTIDE SEQUENCE</scope>
    <source>
        <strain evidence="6">VT162</strain>
    </source>
</reference>
<dbReference type="EMBL" id="JANAWD010000018">
    <property type="protein sequence ID" value="KAJ3491045.1"/>
    <property type="molecule type" value="Genomic_DNA"/>
</dbReference>
<dbReference type="Proteomes" id="UP001212997">
    <property type="component" value="Unassembled WGS sequence"/>
</dbReference>
<evidence type="ECO:0000256" key="4">
    <source>
        <dbReference type="ARBA" id="ARBA00023136"/>
    </source>
</evidence>
<keyword evidence="2 5" id="KW-0812">Transmembrane</keyword>
<evidence type="ECO:0008006" key="8">
    <source>
        <dbReference type="Google" id="ProtNLM"/>
    </source>
</evidence>
<dbReference type="AlphaFoldDB" id="A0AAD5VGW7"/>
<dbReference type="InterPro" id="IPR006696">
    <property type="entry name" value="DUF423"/>
</dbReference>
<evidence type="ECO:0000256" key="1">
    <source>
        <dbReference type="ARBA" id="ARBA00004141"/>
    </source>
</evidence>
<comment type="caution">
    <text evidence="6">The sequence shown here is derived from an EMBL/GenBank/DDBJ whole genome shotgun (WGS) entry which is preliminary data.</text>
</comment>
<feature type="transmembrane region" description="Helical" evidence="5">
    <location>
        <begin position="71"/>
        <end position="92"/>
    </location>
</feature>
<keyword evidence="3 5" id="KW-1133">Transmembrane helix</keyword>
<keyword evidence="4 5" id="KW-0472">Membrane</keyword>
<feature type="transmembrane region" description="Helical" evidence="5">
    <location>
        <begin position="99"/>
        <end position="118"/>
    </location>
</feature>
<comment type="subcellular location">
    <subcellularLocation>
        <location evidence="1">Membrane</location>
        <topology evidence="1">Multi-pass membrane protein</topology>
    </subcellularLocation>
</comment>
<gene>
    <name evidence="6" type="ORF">NLI96_g1011</name>
</gene>
<accession>A0AAD5VGW7</accession>
<dbReference type="PANTHER" id="PTHR43461:SF1">
    <property type="entry name" value="TRANSMEMBRANE PROTEIN 256"/>
    <property type="match status" value="1"/>
</dbReference>
<dbReference type="Pfam" id="PF04241">
    <property type="entry name" value="DUF423"/>
    <property type="match status" value="1"/>
</dbReference>
<dbReference type="GO" id="GO:0016020">
    <property type="term" value="C:membrane"/>
    <property type="evidence" value="ECO:0007669"/>
    <property type="project" value="UniProtKB-SubCell"/>
</dbReference>
<evidence type="ECO:0000256" key="2">
    <source>
        <dbReference type="ARBA" id="ARBA00022692"/>
    </source>
</evidence>
<organism evidence="6 7">
    <name type="scientific">Meripilus lineatus</name>
    <dbReference type="NCBI Taxonomy" id="2056292"/>
    <lineage>
        <taxon>Eukaryota</taxon>
        <taxon>Fungi</taxon>
        <taxon>Dikarya</taxon>
        <taxon>Basidiomycota</taxon>
        <taxon>Agaricomycotina</taxon>
        <taxon>Agaricomycetes</taxon>
        <taxon>Polyporales</taxon>
        <taxon>Meripilaceae</taxon>
        <taxon>Meripilus</taxon>
    </lineage>
</organism>
<evidence type="ECO:0000313" key="6">
    <source>
        <dbReference type="EMBL" id="KAJ3491045.1"/>
    </source>
</evidence>
<protein>
    <recommendedName>
        <fullName evidence="8">DUF423-domain-containing protein</fullName>
    </recommendedName>
</protein>
<evidence type="ECO:0000256" key="5">
    <source>
        <dbReference type="SAM" id="Phobius"/>
    </source>
</evidence>
<dbReference type="PANTHER" id="PTHR43461">
    <property type="entry name" value="TRANSMEMBRANE PROTEIN 256"/>
    <property type="match status" value="1"/>
</dbReference>
<evidence type="ECO:0000256" key="3">
    <source>
        <dbReference type="ARBA" id="ARBA00022989"/>
    </source>
</evidence>
<evidence type="ECO:0000313" key="7">
    <source>
        <dbReference type="Proteomes" id="UP001212997"/>
    </source>
</evidence>
<proteinExistence type="predicted"/>
<sequence length="120" mass="12788">MVNPYLIDLDDRGAAAIGVMTGAFGAHGLRKRPGITPEKIHAWETAAHYAIFNGIALLVVSQHPRFGVHRFAGPAIGIGAALFSGSIFFLTFTRDRFRWLGPVTPLGGSILTAGYLALAL</sequence>
<name>A0AAD5VGW7_9APHY</name>
<keyword evidence="7" id="KW-1185">Reference proteome</keyword>